<keyword evidence="8" id="KW-1185">Reference proteome</keyword>
<evidence type="ECO:0000256" key="1">
    <source>
        <dbReference type="ARBA" id="ARBA00008945"/>
    </source>
</evidence>
<evidence type="ECO:0000313" key="8">
    <source>
        <dbReference type="Proteomes" id="UP001212841"/>
    </source>
</evidence>
<keyword evidence="3 4" id="KW-0687">Ribonucleoprotein</keyword>
<feature type="domain" description="S5 DRBM" evidence="6">
    <location>
        <begin position="1"/>
        <end position="39"/>
    </location>
</feature>
<reference evidence="7" key="1">
    <citation type="submission" date="2020-05" db="EMBL/GenBank/DDBJ databases">
        <title>Phylogenomic resolution of chytrid fungi.</title>
        <authorList>
            <person name="Stajich J.E."/>
            <person name="Amses K."/>
            <person name="Simmons R."/>
            <person name="Seto K."/>
            <person name="Myers J."/>
            <person name="Bonds A."/>
            <person name="Quandt C.A."/>
            <person name="Barry K."/>
            <person name="Liu P."/>
            <person name="Grigoriev I."/>
            <person name="Longcore J.E."/>
            <person name="James T.Y."/>
        </authorList>
    </citation>
    <scope>NUCLEOTIDE SEQUENCE</scope>
    <source>
        <strain evidence="7">JEL0318</strain>
    </source>
</reference>
<dbReference type="Proteomes" id="UP001212841">
    <property type="component" value="Unassembled WGS sequence"/>
</dbReference>
<dbReference type="InterPro" id="IPR005324">
    <property type="entry name" value="Ribosomal_uS5_C"/>
</dbReference>
<comment type="caution">
    <text evidence="7">The sequence shown here is derived from an EMBL/GenBank/DDBJ whole genome shotgun (WGS) entry which is preliminary data.</text>
</comment>
<comment type="similarity">
    <text evidence="1 5">Belongs to the universal ribosomal protein uS5 family.</text>
</comment>
<dbReference type="Gene3D" id="3.30.160.20">
    <property type="match status" value="1"/>
</dbReference>
<dbReference type="InterPro" id="IPR013810">
    <property type="entry name" value="Ribosomal_uS5_N"/>
</dbReference>
<dbReference type="EMBL" id="JADGJD010000100">
    <property type="protein sequence ID" value="KAJ3055009.1"/>
    <property type="molecule type" value="Genomic_DNA"/>
</dbReference>
<dbReference type="Pfam" id="PF03719">
    <property type="entry name" value="Ribosomal_S5_C"/>
    <property type="match status" value="1"/>
</dbReference>
<dbReference type="GO" id="GO:0003735">
    <property type="term" value="F:structural constituent of ribosome"/>
    <property type="evidence" value="ECO:0007669"/>
    <property type="project" value="UniProtKB-UniRule"/>
</dbReference>
<protein>
    <submittedName>
        <fullName evidence="7">28S ribosomal protein S5, mitochondrial</fullName>
    </submittedName>
</protein>
<dbReference type="PROSITE" id="PS50881">
    <property type="entry name" value="S5_DSRBD"/>
    <property type="match status" value="1"/>
</dbReference>
<dbReference type="FunFam" id="3.30.230.10:FF:000002">
    <property type="entry name" value="30S ribosomal protein S5"/>
    <property type="match status" value="1"/>
</dbReference>
<dbReference type="InterPro" id="IPR014721">
    <property type="entry name" value="Ribsml_uS5_D2-typ_fold_subgr"/>
</dbReference>
<evidence type="ECO:0000256" key="4">
    <source>
        <dbReference type="PROSITE-ProRule" id="PRU00268"/>
    </source>
</evidence>
<accession>A0AAD5SHH0</accession>
<dbReference type="Pfam" id="PF00333">
    <property type="entry name" value="Ribosomal_S5"/>
    <property type="match status" value="1"/>
</dbReference>
<dbReference type="AlphaFoldDB" id="A0AAD5SHH0"/>
<dbReference type="SUPFAM" id="SSF54768">
    <property type="entry name" value="dsRNA-binding domain-like"/>
    <property type="match status" value="1"/>
</dbReference>
<dbReference type="GO" id="GO:0005840">
    <property type="term" value="C:ribosome"/>
    <property type="evidence" value="ECO:0007669"/>
    <property type="project" value="UniProtKB-KW"/>
</dbReference>
<dbReference type="InterPro" id="IPR000851">
    <property type="entry name" value="Ribosomal_uS5"/>
</dbReference>
<evidence type="ECO:0000313" key="7">
    <source>
        <dbReference type="EMBL" id="KAJ3055009.1"/>
    </source>
</evidence>
<keyword evidence="2 4" id="KW-0689">Ribosomal protein</keyword>
<organism evidence="7 8">
    <name type="scientific">Rhizophlyctis rosea</name>
    <dbReference type="NCBI Taxonomy" id="64517"/>
    <lineage>
        <taxon>Eukaryota</taxon>
        <taxon>Fungi</taxon>
        <taxon>Fungi incertae sedis</taxon>
        <taxon>Chytridiomycota</taxon>
        <taxon>Chytridiomycota incertae sedis</taxon>
        <taxon>Chytridiomycetes</taxon>
        <taxon>Rhizophlyctidales</taxon>
        <taxon>Rhizophlyctidaceae</taxon>
        <taxon>Rhizophlyctis</taxon>
    </lineage>
</organism>
<dbReference type="InterPro" id="IPR020568">
    <property type="entry name" value="Ribosomal_Su5_D2-typ_SF"/>
</dbReference>
<dbReference type="GO" id="GO:0006412">
    <property type="term" value="P:translation"/>
    <property type="evidence" value="ECO:0007669"/>
    <property type="project" value="InterPro"/>
</dbReference>
<evidence type="ECO:0000256" key="3">
    <source>
        <dbReference type="ARBA" id="ARBA00023274"/>
    </source>
</evidence>
<sequence length="137" mass="15028">MVVVGDGNGSVGYGMGRGQDQGVAAMKARKDAIKHMKYVDRFDNRTINSNFETKYQCTKIAFKATKPGNGIVANRHIHDICRLAGISDLGAKITGSTNPMNVIKGTIDALATQKRPEEIARNRGRKLVDIERTYYGL</sequence>
<dbReference type="GO" id="GO:1990904">
    <property type="term" value="C:ribonucleoprotein complex"/>
    <property type="evidence" value="ECO:0007669"/>
    <property type="project" value="UniProtKB-UniRule"/>
</dbReference>
<proteinExistence type="inferred from homology"/>
<evidence type="ECO:0000256" key="2">
    <source>
        <dbReference type="ARBA" id="ARBA00022980"/>
    </source>
</evidence>
<dbReference type="GO" id="GO:0003723">
    <property type="term" value="F:RNA binding"/>
    <property type="evidence" value="ECO:0007669"/>
    <property type="project" value="InterPro"/>
</dbReference>
<gene>
    <name evidence="7" type="primary">MRPS5</name>
    <name evidence="7" type="ORF">HK097_000088</name>
</gene>
<dbReference type="GO" id="GO:0005737">
    <property type="term" value="C:cytoplasm"/>
    <property type="evidence" value="ECO:0007669"/>
    <property type="project" value="UniProtKB-ARBA"/>
</dbReference>
<evidence type="ECO:0000256" key="5">
    <source>
        <dbReference type="RuleBase" id="RU003823"/>
    </source>
</evidence>
<dbReference type="PANTHER" id="PTHR48277:SF1">
    <property type="entry name" value="MITOCHONDRIAL RIBOSOMAL PROTEIN S5"/>
    <property type="match status" value="1"/>
</dbReference>
<dbReference type="Gene3D" id="3.30.230.10">
    <property type="match status" value="1"/>
</dbReference>
<name>A0AAD5SHH0_9FUNG</name>
<evidence type="ECO:0000259" key="6">
    <source>
        <dbReference type="PROSITE" id="PS50881"/>
    </source>
</evidence>
<dbReference type="SUPFAM" id="SSF54211">
    <property type="entry name" value="Ribosomal protein S5 domain 2-like"/>
    <property type="match status" value="1"/>
</dbReference>
<dbReference type="PANTHER" id="PTHR48277">
    <property type="entry name" value="MITOCHONDRIAL RIBOSOMAL PROTEIN S5"/>
    <property type="match status" value="1"/>
</dbReference>